<evidence type="ECO:0000313" key="6">
    <source>
        <dbReference type="EMBL" id="RCV89589.1"/>
    </source>
</evidence>
<evidence type="ECO:0000256" key="1">
    <source>
        <dbReference type="ARBA" id="ARBA00022723"/>
    </source>
</evidence>
<keyword evidence="4" id="KW-1003">Cell membrane</keyword>
<feature type="binding site" evidence="4">
    <location>
        <position position="383"/>
    </location>
    <ligand>
        <name>Fe cation</name>
        <dbReference type="ChEBI" id="CHEBI:24875"/>
    </ligand>
</feature>
<feature type="binding site" evidence="4">
    <location>
        <position position="380"/>
    </location>
    <ligand>
        <name>Fe cation</name>
        <dbReference type="ChEBI" id="CHEBI:24875"/>
    </ligand>
</feature>
<dbReference type="PANTHER" id="PTHR45586">
    <property type="entry name" value="TPR REPEAT-CONTAINING PROTEIN PA4667"/>
    <property type="match status" value="1"/>
</dbReference>
<evidence type="ECO:0000259" key="5">
    <source>
        <dbReference type="Pfam" id="PF18073"/>
    </source>
</evidence>
<keyword evidence="4" id="KW-0997">Cell inner membrane</keyword>
<dbReference type="GO" id="GO:0009898">
    <property type="term" value="C:cytoplasmic side of plasma membrane"/>
    <property type="evidence" value="ECO:0007669"/>
    <property type="project" value="UniProtKB-UniRule"/>
</dbReference>
<comment type="caution">
    <text evidence="6">The sequence shown here is derived from an EMBL/GenBank/DDBJ whole genome shotgun (WGS) entry which is preliminary data.</text>
</comment>
<dbReference type="Proteomes" id="UP000253204">
    <property type="component" value="Unassembled WGS sequence"/>
</dbReference>
<keyword evidence="7" id="KW-1185">Reference proteome</keyword>
<gene>
    <name evidence="4" type="primary">lapB</name>
    <name evidence="6" type="ORF">DU506_12980</name>
</gene>
<dbReference type="Pfam" id="PF13176">
    <property type="entry name" value="TPR_7"/>
    <property type="match status" value="1"/>
</dbReference>
<keyword evidence="3 4" id="KW-0802">TPR repeat</keyword>
<accession>A0A368TXP3</accession>
<proteinExistence type="inferred from homology"/>
<feature type="domain" description="LapB rubredoxin metal binding" evidence="5">
    <location>
        <begin position="364"/>
        <end position="390"/>
    </location>
</feature>
<keyword evidence="1 4" id="KW-0479">Metal-binding</keyword>
<sequence>MFDIVLLAVLLAAIAIGYGLGRYRAYRNFSRAQPPSRTPSRDYFVGLNHLLNEQPDQAITTFINVLEVNSDTIDTHIALGKLFRSRGEADKAVSIHQNLLARPALSSHQNEEVQLELAHDFMALGLYDRAERLLRSLLGITRNDAHQEAAKQLLVNLFEREGEWQAALDVTLPTLKHHPEMRRPAAHWLCEIAQKDIQQASRALAKRHLRKALQLDENCVRATLMLAELAMENGHYSHAIKQLARIPAQDKDHIPTLLPLLKRAYNLNNNEVGLKQHLEQLLSETPYTSVIILLGDVIHQQEGVDKAIEGVGNQLSRAPSLGGIDYLINLYMESQRLDGRPTPDSRLVLLKRHTHALLENRPRHRCQRCGFDGDVLHWQCPACRRWGTTKPITGVEGE</sequence>
<comment type="function">
    <text evidence="4">Modulates cellular lipopolysaccharide (LPS) levels by regulating LpxC, which is involved in lipid A biosynthesis. May act by modulating the proteolytic activity of FtsH towards LpxC. May also coordinate assembly of proteins involved in LPS synthesis at the plasma membrane.</text>
</comment>
<feature type="binding site" evidence="4">
    <location>
        <position position="369"/>
    </location>
    <ligand>
        <name>Fe cation</name>
        <dbReference type="ChEBI" id="CHEBI:24875"/>
    </ligand>
</feature>
<dbReference type="PANTHER" id="PTHR45586:SF1">
    <property type="entry name" value="LIPOPOLYSACCHARIDE ASSEMBLY PROTEIN B"/>
    <property type="match status" value="1"/>
</dbReference>
<keyword evidence="4" id="KW-1133">Transmembrane helix</keyword>
<dbReference type="InterPro" id="IPR051012">
    <property type="entry name" value="CellSynth/LPSAsmb/PSIAsmb"/>
</dbReference>
<dbReference type="InterPro" id="IPR030865">
    <property type="entry name" value="LapB"/>
</dbReference>
<name>A0A368TXP3_9GAMM</name>
<dbReference type="OrthoDB" id="507476at2"/>
<protein>
    <recommendedName>
        <fullName evidence="4">Lipopolysaccharide assembly protein B</fullName>
    </recommendedName>
</protein>
<dbReference type="Pfam" id="PF18073">
    <property type="entry name" value="Zn_ribbon_LapB"/>
    <property type="match status" value="1"/>
</dbReference>
<dbReference type="InterPro" id="IPR041166">
    <property type="entry name" value="Rubredoxin_2"/>
</dbReference>
<dbReference type="InterPro" id="IPR019734">
    <property type="entry name" value="TPR_rpt"/>
</dbReference>
<comment type="subcellular location">
    <subcellularLocation>
        <location evidence="4">Cell inner membrane</location>
        <topology evidence="4">Single-pass membrane protein</topology>
        <orientation evidence="4">Cytoplasmic side</orientation>
    </subcellularLocation>
</comment>
<dbReference type="SUPFAM" id="SSF48452">
    <property type="entry name" value="TPR-like"/>
    <property type="match status" value="2"/>
</dbReference>
<comment type="similarity">
    <text evidence="4">Belongs to the LapB family.</text>
</comment>
<keyword evidence="4" id="KW-0812">Transmembrane</keyword>
<evidence type="ECO:0000256" key="3">
    <source>
        <dbReference type="ARBA" id="ARBA00022803"/>
    </source>
</evidence>
<dbReference type="InterPro" id="IPR011990">
    <property type="entry name" value="TPR-like_helical_dom_sf"/>
</dbReference>
<dbReference type="Pfam" id="PF14559">
    <property type="entry name" value="TPR_19"/>
    <property type="match status" value="1"/>
</dbReference>
<keyword evidence="4" id="KW-0408">Iron</keyword>
<evidence type="ECO:0000256" key="2">
    <source>
        <dbReference type="ARBA" id="ARBA00022737"/>
    </source>
</evidence>
<organism evidence="6 7">
    <name type="scientific">Vreelandella rituensis</name>
    <dbReference type="NCBI Taxonomy" id="2282306"/>
    <lineage>
        <taxon>Bacteria</taxon>
        <taxon>Pseudomonadati</taxon>
        <taxon>Pseudomonadota</taxon>
        <taxon>Gammaproteobacteria</taxon>
        <taxon>Oceanospirillales</taxon>
        <taxon>Halomonadaceae</taxon>
        <taxon>Vreelandella</taxon>
    </lineage>
</organism>
<dbReference type="HAMAP" id="MF_00994">
    <property type="entry name" value="LPS_assembly_LapB"/>
    <property type="match status" value="1"/>
</dbReference>
<evidence type="ECO:0000256" key="4">
    <source>
        <dbReference type="HAMAP-Rule" id="MF_00994"/>
    </source>
</evidence>
<evidence type="ECO:0000313" key="7">
    <source>
        <dbReference type="Proteomes" id="UP000253204"/>
    </source>
</evidence>
<reference evidence="6 7" key="1">
    <citation type="submission" date="2018-07" db="EMBL/GenBank/DDBJ databases">
        <title>Halomonas rutogse sp. nov., isolated from Lake TangqianCo on Tibetan Plateau.</title>
        <authorList>
            <person name="Lu H."/>
            <person name="Xing P."/>
            <person name="Wu Q."/>
        </authorList>
    </citation>
    <scope>NUCLEOTIDE SEQUENCE [LARGE SCALE GENOMIC DNA]</scope>
    <source>
        <strain evidence="6 7">TQ8S</strain>
    </source>
</reference>
<dbReference type="Gene3D" id="1.25.40.10">
    <property type="entry name" value="Tetratricopeptide repeat domain"/>
    <property type="match status" value="2"/>
</dbReference>
<feature type="topological domain" description="Cytoplasmic" evidence="4">
    <location>
        <begin position="22"/>
        <end position="398"/>
    </location>
</feature>
<keyword evidence="4" id="KW-0472">Membrane</keyword>
<keyword evidence="2 4" id="KW-0677">Repeat</keyword>
<dbReference type="NCBIfam" id="NF008757">
    <property type="entry name" value="PRK11788.1-5"/>
    <property type="match status" value="1"/>
</dbReference>
<dbReference type="AlphaFoldDB" id="A0A368TXP3"/>
<dbReference type="GO" id="GO:0005506">
    <property type="term" value="F:iron ion binding"/>
    <property type="evidence" value="ECO:0007669"/>
    <property type="project" value="UniProtKB-UniRule"/>
</dbReference>
<dbReference type="EMBL" id="QPIJ01000031">
    <property type="protein sequence ID" value="RCV89589.1"/>
    <property type="molecule type" value="Genomic_DNA"/>
</dbReference>
<dbReference type="CDD" id="cd00350">
    <property type="entry name" value="rubredoxin_like"/>
    <property type="match status" value="1"/>
</dbReference>
<dbReference type="GO" id="GO:0046890">
    <property type="term" value="P:regulation of lipid biosynthetic process"/>
    <property type="evidence" value="ECO:0007669"/>
    <property type="project" value="UniProtKB-UniRule"/>
</dbReference>
<dbReference type="RefSeq" id="WP_114487334.1">
    <property type="nucleotide sequence ID" value="NZ_CBCSHM010000032.1"/>
</dbReference>
<dbReference type="GO" id="GO:0008653">
    <property type="term" value="P:lipopolysaccharide metabolic process"/>
    <property type="evidence" value="ECO:0007669"/>
    <property type="project" value="InterPro"/>
</dbReference>
<feature type="binding site" evidence="4">
    <location>
        <position position="366"/>
    </location>
    <ligand>
        <name>Fe cation</name>
        <dbReference type="ChEBI" id="CHEBI:24875"/>
    </ligand>
</feature>